<dbReference type="EMBL" id="CP001699">
    <property type="protein sequence ID" value="ACU62740.1"/>
    <property type="molecule type" value="Genomic_DNA"/>
</dbReference>
<dbReference type="KEGG" id="cpi:Cpin_5309"/>
<evidence type="ECO:0000256" key="1">
    <source>
        <dbReference type="SAM" id="Phobius"/>
    </source>
</evidence>
<feature type="transmembrane region" description="Helical" evidence="1">
    <location>
        <begin position="186"/>
        <end position="206"/>
    </location>
</feature>
<dbReference type="Proteomes" id="UP000002215">
    <property type="component" value="Chromosome"/>
</dbReference>
<reference evidence="2 3" key="2">
    <citation type="journal article" date="2010" name="Stand. Genomic Sci.">
        <title>Complete genome sequence of Chitinophaga pinensis type strain (UQM 2034).</title>
        <authorList>
            <person name="Glavina Del Rio T."/>
            <person name="Abt B."/>
            <person name="Spring S."/>
            <person name="Lapidus A."/>
            <person name="Nolan M."/>
            <person name="Tice H."/>
            <person name="Copeland A."/>
            <person name="Cheng J.F."/>
            <person name="Chen F."/>
            <person name="Bruce D."/>
            <person name="Goodwin L."/>
            <person name="Pitluck S."/>
            <person name="Ivanova N."/>
            <person name="Mavromatis K."/>
            <person name="Mikhailova N."/>
            <person name="Pati A."/>
            <person name="Chen A."/>
            <person name="Palaniappan K."/>
            <person name="Land M."/>
            <person name="Hauser L."/>
            <person name="Chang Y.J."/>
            <person name="Jeffries C.D."/>
            <person name="Chain P."/>
            <person name="Saunders E."/>
            <person name="Detter J.C."/>
            <person name="Brettin T."/>
            <person name="Rohde M."/>
            <person name="Goker M."/>
            <person name="Bristow J."/>
            <person name="Eisen J.A."/>
            <person name="Markowitz V."/>
            <person name="Hugenholtz P."/>
            <person name="Kyrpides N.C."/>
            <person name="Klenk H.P."/>
            <person name="Lucas S."/>
        </authorList>
    </citation>
    <scope>NUCLEOTIDE SEQUENCE [LARGE SCALE GENOMIC DNA]</scope>
    <source>
        <strain evidence="3">ATCC 43595 / DSM 2588 / LMG 13176 / NBRC 15968 / NCIMB 11800 / UQM 2034</strain>
    </source>
</reference>
<feature type="transmembrane region" description="Helical" evidence="1">
    <location>
        <begin position="325"/>
        <end position="346"/>
    </location>
</feature>
<dbReference type="OrthoDB" id="196672at2"/>
<dbReference type="AlphaFoldDB" id="A0A979G8K4"/>
<feature type="transmembrane region" description="Helical" evidence="1">
    <location>
        <begin position="352"/>
        <end position="372"/>
    </location>
</feature>
<organism evidence="2 3">
    <name type="scientific">Chitinophaga pinensis (strain ATCC 43595 / DSM 2588 / LMG 13176 / NBRC 15968 / NCIMB 11800 / UQM 2034)</name>
    <dbReference type="NCBI Taxonomy" id="485918"/>
    <lineage>
        <taxon>Bacteria</taxon>
        <taxon>Pseudomonadati</taxon>
        <taxon>Bacteroidota</taxon>
        <taxon>Chitinophagia</taxon>
        <taxon>Chitinophagales</taxon>
        <taxon>Chitinophagaceae</taxon>
        <taxon>Chitinophaga</taxon>
    </lineage>
</organism>
<keyword evidence="1" id="KW-1133">Transmembrane helix</keyword>
<gene>
    <name evidence="2" type="ordered locus">Cpin_5309</name>
</gene>
<name>A0A979G8K4_CHIPD</name>
<dbReference type="RefSeq" id="WP_012792908.1">
    <property type="nucleotide sequence ID" value="NC_013132.1"/>
</dbReference>
<dbReference type="InterPro" id="IPR026467">
    <property type="entry name" value="Ser/Gly_Cys_C_dom"/>
</dbReference>
<keyword evidence="1" id="KW-0472">Membrane</keyword>
<accession>A0A979G8K4</accession>
<reference evidence="3" key="1">
    <citation type="submission" date="2009-08" db="EMBL/GenBank/DDBJ databases">
        <title>The complete genome of Chitinophaga pinensis DSM 2588.</title>
        <authorList>
            <consortium name="US DOE Joint Genome Institute (JGI-PGF)"/>
            <person name="Lucas S."/>
            <person name="Copeland A."/>
            <person name="Lapidus A."/>
            <person name="Glavina del Rio T."/>
            <person name="Dalin E."/>
            <person name="Tice H."/>
            <person name="Bruce D."/>
            <person name="Goodwin L."/>
            <person name="Pitluck S."/>
            <person name="Kyrpides N."/>
            <person name="Mavromatis K."/>
            <person name="Ivanova N."/>
            <person name="Mikhailova N."/>
            <person name="Sims D."/>
            <person name="Meinche L."/>
            <person name="Brettin T."/>
            <person name="Detter J.C."/>
            <person name="Han C."/>
            <person name="Larimer F."/>
            <person name="Land M."/>
            <person name="Hauser L."/>
            <person name="Markowitz V."/>
            <person name="Cheng J.-F."/>
            <person name="Hugenholtz P."/>
            <person name="Woyke T."/>
            <person name="Wu D."/>
            <person name="Spring S."/>
            <person name="Klenk H.-P."/>
            <person name="Eisen J.A."/>
        </authorList>
    </citation>
    <scope>NUCLEOTIDE SEQUENCE [LARGE SCALE GENOMIC DNA]</scope>
    <source>
        <strain evidence="3">ATCC 43595 / DSM 2588 / LMG 13176 / NBRC 15968 / NCIMB 11800 / UQM 2034</strain>
    </source>
</reference>
<dbReference type="NCBIfam" id="TIGR04222">
    <property type="entry name" value="near_uncomplex"/>
    <property type="match status" value="1"/>
</dbReference>
<proteinExistence type="predicted"/>
<keyword evidence="1" id="KW-0812">Transmembrane</keyword>
<evidence type="ECO:0000313" key="3">
    <source>
        <dbReference type="Proteomes" id="UP000002215"/>
    </source>
</evidence>
<protein>
    <recommendedName>
        <fullName evidence="4">TIGR04222 domain-containing membrane protein</fullName>
    </recommendedName>
</protein>
<sequence>MTQEQQTLWTKIQAFNFDGGSPVNHFTKKLAAEQNWTIAFTQKAIEEYKKFMLLCCTSPTGAAPSQIVDEVWHLHLTHTQSYWTDFCRNTLGQDVHHYPSMGGTQEDYKHLNWYKTTKRLYHRTFGTEAPEDIWPTPKEFVPVPEDPIIKWTPALKGWFTALCVLPFIFSGLIFKKLSPFDLKGPQFLVFFFVYASCLLTILAVYLESSKQQAVDVLKRYFPDDISPYQIAAFVYGRARAVQTGIVDLVKRGLIIPQGDHAFVLNKRGYMPRLNETNPLIPGFEAENDDADVIYTEISSRWYNPDEASHPLMVALDKFAVQHRPFINILYIALYGMAGARLIQGLINGKAVGYLIFEIVIVFVISKLTSAAARRDLAMYQAAKDCFIEKFGENPDKTDNIVPGFAVNGLSAVSGFAEIGFLTGMFATYTSSAFRNERGEPVNKDFGGASSCSSGGSGCSGSSCSSGGSGCGSSCGGGCGGCGGGGD</sequence>
<evidence type="ECO:0000313" key="2">
    <source>
        <dbReference type="EMBL" id="ACU62740.1"/>
    </source>
</evidence>
<evidence type="ECO:0008006" key="4">
    <source>
        <dbReference type="Google" id="ProtNLM"/>
    </source>
</evidence>
<feature type="transmembrane region" description="Helical" evidence="1">
    <location>
        <begin position="157"/>
        <end position="174"/>
    </location>
</feature>